<dbReference type="AlphaFoldDB" id="A0A8H3JA93"/>
<evidence type="ECO:0000256" key="3">
    <source>
        <dbReference type="ARBA" id="ARBA00023015"/>
    </source>
</evidence>
<comment type="caution">
    <text evidence="7">The sequence shown here is derived from an EMBL/GenBank/DDBJ whole genome shotgun (WGS) entry which is preliminary data.</text>
</comment>
<dbReference type="OrthoDB" id="3145928at2759"/>
<accession>A0A8H3JA93</accession>
<dbReference type="Pfam" id="PF11951">
    <property type="entry name" value="Fungal_trans_2"/>
    <property type="match status" value="1"/>
</dbReference>
<evidence type="ECO:0000313" key="7">
    <source>
        <dbReference type="EMBL" id="CAF9943750.1"/>
    </source>
</evidence>
<dbReference type="PANTHER" id="PTHR36206">
    <property type="entry name" value="ASPERCRYPTIN BIOSYNTHESIS CLUSTER-SPECIFIC TRANSCRIPTION REGULATOR ATNN-RELATED"/>
    <property type="match status" value="1"/>
</dbReference>
<protein>
    <submittedName>
        <fullName evidence="7">Uncharacterized protein</fullName>
    </submittedName>
</protein>
<dbReference type="InterPro" id="IPR052360">
    <property type="entry name" value="Transcr_Regulatory_Proteins"/>
</dbReference>
<dbReference type="PANTHER" id="PTHR36206:SF4">
    <property type="entry name" value="HYPOTHETICAL CONSERVED PROTEIN (EUROFUNG)-RELATED"/>
    <property type="match status" value="1"/>
</dbReference>
<name>A0A8H3JA93_9LECA</name>
<reference evidence="7" key="1">
    <citation type="submission" date="2021-03" db="EMBL/GenBank/DDBJ databases">
        <authorList>
            <person name="Tagirdzhanova G."/>
        </authorList>
    </citation>
    <scope>NUCLEOTIDE SEQUENCE</scope>
</reference>
<proteinExistence type="predicted"/>
<evidence type="ECO:0000256" key="5">
    <source>
        <dbReference type="ARBA" id="ARBA00023163"/>
    </source>
</evidence>
<sequence length="412" mass="47083">MLHKEAKTSSTELIPIPPTPSVEITGINRERRGFEYFRWETGPDIGQALKFDLAYRLILQTSYSNPAVRCAVVALGSIGERIHVNNVLTSENKQANSCHEFAQVQYCKALKHLREQITNDPSHSEDLAIILCFLFLLFDFLQGNDAASMVHLRSGLNMLRRQDGPPDLLRQELLRIFSIMDLHATLWIGLKTFQCPTLIPVIPGHPPVKLEPFLYIEDAATSLNFQIMRMYYFRRHVTNETGEQRSPNALASKRDLETQLERWPLALERLLTDLEPEMNEETLHRVLVMRMNYITTRIALAACLHEDEEQVFLAHLPNFYDVISLAKIVIRPMDDLVKARVQRIVAANNADINPIAIFSFYAGVVQPLYMTAIQCTDVALCREAIELLSSPPWREGAWDSATMARMAERRVR</sequence>
<dbReference type="InterPro" id="IPR021858">
    <property type="entry name" value="Fun_TF"/>
</dbReference>
<organism evidence="7 8">
    <name type="scientific">Alectoria fallacina</name>
    <dbReference type="NCBI Taxonomy" id="1903189"/>
    <lineage>
        <taxon>Eukaryota</taxon>
        <taxon>Fungi</taxon>
        <taxon>Dikarya</taxon>
        <taxon>Ascomycota</taxon>
        <taxon>Pezizomycotina</taxon>
        <taxon>Lecanoromycetes</taxon>
        <taxon>OSLEUM clade</taxon>
        <taxon>Lecanoromycetidae</taxon>
        <taxon>Lecanorales</taxon>
        <taxon>Lecanorineae</taxon>
        <taxon>Parmeliaceae</taxon>
        <taxon>Alectoria</taxon>
    </lineage>
</organism>
<keyword evidence="8" id="KW-1185">Reference proteome</keyword>
<evidence type="ECO:0000256" key="4">
    <source>
        <dbReference type="ARBA" id="ARBA00023125"/>
    </source>
</evidence>
<dbReference type="EMBL" id="CAJPDR010001235">
    <property type="protein sequence ID" value="CAF9943750.1"/>
    <property type="molecule type" value="Genomic_DNA"/>
</dbReference>
<evidence type="ECO:0000256" key="1">
    <source>
        <dbReference type="ARBA" id="ARBA00022723"/>
    </source>
</evidence>
<evidence type="ECO:0000256" key="6">
    <source>
        <dbReference type="ARBA" id="ARBA00023242"/>
    </source>
</evidence>
<keyword evidence="3" id="KW-0805">Transcription regulation</keyword>
<evidence type="ECO:0000256" key="2">
    <source>
        <dbReference type="ARBA" id="ARBA00022833"/>
    </source>
</evidence>
<keyword evidence="2" id="KW-0862">Zinc</keyword>
<keyword evidence="5" id="KW-0804">Transcription</keyword>
<keyword evidence="4" id="KW-0238">DNA-binding</keyword>
<gene>
    <name evidence="7" type="ORF">ALECFALPRED_001192</name>
</gene>
<keyword evidence="1" id="KW-0479">Metal-binding</keyword>
<dbReference type="Proteomes" id="UP000664203">
    <property type="component" value="Unassembled WGS sequence"/>
</dbReference>
<dbReference type="GO" id="GO:0003677">
    <property type="term" value="F:DNA binding"/>
    <property type="evidence" value="ECO:0007669"/>
    <property type="project" value="UniProtKB-KW"/>
</dbReference>
<keyword evidence="6" id="KW-0539">Nucleus</keyword>
<evidence type="ECO:0000313" key="8">
    <source>
        <dbReference type="Proteomes" id="UP000664203"/>
    </source>
</evidence>
<dbReference type="GO" id="GO:0046872">
    <property type="term" value="F:metal ion binding"/>
    <property type="evidence" value="ECO:0007669"/>
    <property type="project" value="UniProtKB-KW"/>
</dbReference>